<feature type="transmembrane region" description="Helical" evidence="6">
    <location>
        <begin position="83"/>
        <end position="109"/>
    </location>
</feature>
<keyword evidence="6" id="KW-1133">Transmembrane helix</keyword>
<dbReference type="HOGENOM" id="CLU_776665_0_0_1"/>
<feature type="domain" description="RING-type" evidence="7">
    <location>
        <begin position="283"/>
        <end position="327"/>
    </location>
</feature>
<evidence type="ECO:0000256" key="3">
    <source>
        <dbReference type="ARBA" id="ARBA00022833"/>
    </source>
</evidence>
<keyword evidence="1" id="KW-0479">Metal-binding</keyword>
<feature type="compositionally biased region" description="Pro residues" evidence="5">
    <location>
        <begin position="9"/>
        <end position="30"/>
    </location>
</feature>
<evidence type="ECO:0000256" key="1">
    <source>
        <dbReference type="ARBA" id="ARBA00022723"/>
    </source>
</evidence>
<dbReference type="SUPFAM" id="SSF57850">
    <property type="entry name" value="RING/U-box"/>
    <property type="match status" value="1"/>
</dbReference>
<dbReference type="InterPro" id="IPR001841">
    <property type="entry name" value="Znf_RING"/>
</dbReference>
<dbReference type="InterPro" id="IPR017907">
    <property type="entry name" value="Znf_RING_CS"/>
</dbReference>
<keyword evidence="9" id="KW-1185">Reference proteome</keyword>
<organism evidence="9">
    <name type="scientific">Caenorhabditis brenneri</name>
    <name type="common">Nematode worm</name>
    <dbReference type="NCBI Taxonomy" id="135651"/>
    <lineage>
        <taxon>Eukaryota</taxon>
        <taxon>Metazoa</taxon>
        <taxon>Ecdysozoa</taxon>
        <taxon>Nematoda</taxon>
        <taxon>Chromadorea</taxon>
        <taxon>Rhabditida</taxon>
        <taxon>Rhabditina</taxon>
        <taxon>Rhabditomorpha</taxon>
        <taxon>Rhabditoidea</taxon>
        <taxon>Rhabditidae</taxon>
        <taxon>Peloderinae</taxon>
        <taxon>Caenorhabditis</taxon>
    </lineage>
</organism>
<protein>
    <recommendedName>
        <fullName evidence="7">RING-type domain-containing protein</fullName>
    </recommendedName>
</protein>
<dbReference type="InterPro" id="IPR018957">
    <property type="entry name" value="Znf_C3HC4_RING-type"/>
</dbReference>
<feature type="transmembrane region" description="Helical" evidence="6">
    <location>
        <begin position="130"/>
        <end position="150"/>
    </location>
</feature>
<evidence type="ECO:0000259" key="7">
    <source>
        <dbReference type="PROSITE" id="PS50089"/>
    </source>
</evidence>
<evidence type="ECO:0000313" key="8">
    <source>
        <dbReference type="EMBL" id="EGT55069.1"/>
    </source>
</evidence>
<feature type="region of interest" description="Disordered" evidence="5">
    <location>
        <begin position="1"/>
        <end position="30"/>
    </location>
</feature>
<dbReference type="InterPro" id="IPR013083">
    <property type="entry name" value="Znf_RING/FYVE/PHD"/>
</dbReference>
<keyword evidence="2 4" id="KW-0863">Zinc-finger</keyword>
<dbReference type="AlphaFoldDB" id="G0N7Y5"/>
<dbReference type="Pfam" id="PF00097">
    <property type="entry name" value="zf-C3HC4"/>
    <property type="match status" value="1"/>
</dbReference>
<dbReference type="PROSITE" id="PS00518">
    <property type="entry name" value="ZF_RING_1"/>
    <property type="match status" value="1"/>
</dbReference>
<dbReference type="InterPro" id="IPR052667">
    <property type="entry name" value="E3_ubiquitin-ligase_RING"/>
</dbReference>
<dbReference type="GO" id="GO:0008270">
    <property type="term" value="F:zinc ion binding"/>
    <property type="evidence" value="ECO:0007669"/>
    <property type="project" value="UniProtKB-KW"/>
</dbReference>
<accession>G0N7Y5</accession>
<dbReference type="PANTHER" id="PTHR47156">
    <property type="entry name" value="PROTEIN CBG20824"/>
    <property type="match status" value="1"/>
</dbReference>
<evidence type="ECO:0000256" key="5">
    <source>
        <dbReference type="SAM" id="MobiDB-lite"/>
    </source>
</evidence>
<name>G0N7Y5_CAEBE</name>
<reference evidence="9" key="1">
    <citation type="submission" date="2011-07" db="EMBL/GenBank/DDBJ databases">
        <authorList>
            <consortium name="Caenorhabditis brenneri Sequencing and Analysis Consortium"/>
            <person name="Wilson R.K."/>
        </authorList>
    </citation>
    <scope>NUCLEOTIDE SEQUENCE [LARGE SCALE GENOMIC DNA]</scope>
    <source>
        <strain evidence="9">PB2801</strain>
    </source>
</reference>
<evidence type="ECO:0000256" key="4">
    <source>
        <dbReference type="PROSITE-ProRule" id="PRU00175"/>
    </source>
</evidence>
<evidence type="ECO:0000256" key="6">
    <source>
        <dbReference type="SAM" id="Phobius"/>
    </source>
</evidence>
<dbReference type="FunCoup" id="G0N7Y5">
    <property type="interactions" value="8"/>
</dbReference>
<dbReference type="STRING" id="135651.G0N7Y5"/>
<keyword evidence="3" id="KW-0862">Zinc</keyword>
<keyword evidence="6" id="KW-0472">Membrane</keyword>
<keyword evidence="6" id="KW-0812">Transmembrane</keyword>
<dbReference type="Proteomes" id="UP000008068">
    <property type="component" value="Unassembled WGS sequence"/>
</dbReference>
<feature type="transmembrane region" description="Helical" evidence="6">
    <location>
        <begin position="56"/>
        <end position="77"/>
    </location>
</feature>
<evidence type="ECO:0000313" key="9">
    <source>
        <dbReference type="Proteomes" id="UP000008068"/>
    </source>
</evidence>
<sequence>MDEQVVEPVAPPPVPDLLVPPVPNPEPNPEPIPDVVNGAEEAVVKPIPRNYPERCVYDKLTVTNLLSTFAILIFSLIMYDYAWIHFGVAMVVLIIFFTILYNWYDLLLYYCLEPPFDDKARTINLRRRMWIGYGAAIFCGVFPQIVALWFRDYYLVVLSVGFVCNLLSFVLLSTYVENGINKFDVKFPRNQPRFPYFKFNCYLLHFVWGALLLGYYALFYGMQNFIFTCIVIAYYNVLYPVYTVQFLRITIYGIKIRKTRKIPDIQELIIYVPDEKMTKGIQCHSCLTEYSEQSIPRFLIVCGHTLCEVCVEGHMNFDRDAVVCPFCAEDTPLPTGRVTDLPKNLELVGFMRGGMEM</sequence>
<evidence type="ECO:0000256" key="2">
    <source>
        <dbReference type="ARBA" id="ARBA00022771"/>
    </source>
</evidence>
<dbReference type="Gene3D" id="3.30.40.10">
    <property type="entry name" value="Zinc/RING finger domain, C3HC4 (zinc finger)"/>
    <property type="match status" value="1"/>
</dbReference>
<dbReference type="PANTHER" id="PTHR47156:SF10">
    <property type="entry name" value="E3 UBIQUITIN-PROTEIN LIGASE TRIM-21-RELATED"/>
    <property type="match status" value="1"/>
</dbReference>
<gene>
    <name evidence="8" type="ORF">CAEBREN_16326</name>
</gene>
<proteinExistence type="predicted"/>
<feature type="transmembrane region" description="Helical" evidence="6">
    <location>
        <begin position="156"/>
        <end position="176"/>
    </location>
</feature>
<dbReference type="EMBL" id="GL379849">
    <property type="protein sequence ID" value="EGT55069.1"/>
    <property type="molecule type" value="Genomic_DNA"/>
</dbReference>
<feature type="transmembrane region" description="Helical" evidence="6">
    <location>
        <begin position="197"/>
        <end position="219"/>
    </location>
</feature>
<feature type="transmembrane region" description="Helical" evidence="6">
    <location>
        <begin position="225"/>
        <end position="251"/>
    </location>
</feature>
<dbReference type="PROSITE" id="PS50089">
    <property type="entry name" value="ZF_RING_2"/>
    <property type="match status" value="1"/>
</dbReference>
<dbReference type="InParanoid" id="G0N7Y5"/>